<dbReference type="InterPro" id="IPR018490">
    <property type="entry name" value="cNMP-bd_dom_sf"/>
</dbReference>
<reference evidence="2" key="1">
    <citation type="journal article" date="2019" name="Int. J. Syst. Evol. Microbiol.">
        <title>The Global Catalogue of Microorganisms (GCM) 10K type strain sequencing project: providing services to taxonomists for standard genome sequencing and annotation.</title>
        <authorList>
            <consortium name="The Broad Institute Genomics Platform"/>
            <consortium name="The Broad Institute Genome Sequencing Center for Infectious Disease"/>
            <person name="Wu L."/>
            <person name="Ma J."/>
        </authorList>
    </citation>
    <scope>NUCLEOTIDE SEQUENCE [LARGE SCALE GENOMIC DNA]</scope>
    <source>
        <strain evidence="2">CCUG 55608</strain>
    </source>
</reference>
<dbReference type="InterPro" id="IPR014710">
    <property type="entry name" value="RmlC-like_jellyroll"/>
</dbReference>
<evidence type="ECO:0000313" key="1">
    <source>
        <dbReference type="EMBL" id="MFD1144608.1"/>
    </source>
</evidence>
<accession>A0ABW3QA82</accession>
<name>A0ABW3QA82_9BACT</name>
<proteinExistence type="predicted"/>
<dbReference type="RefSeq" id="WP_379885260.1">
    <property type="nucleotide sequence ID" value="NZ_JBHTLP010000022.1"/>
</dbReference>
<gene>
    <name evidence="1" type="ORF">ACFQ4C_26000</name>
</gene>
<keyword evidence="2" id="KW-1185">Reference proteome</keyword>
<dbReference type="Gene3D" id="2.60.120.10">
    <property type="entry name" value="Jelly Rolls"/>
    <property type="match status" value="1"/>
</dbReference>
<dbReference type="InterPro" id="IPR000595">
    <property type="entry name" value="cNMP-bd_dom"/>
</dbReference>
<dbReference type="EMBL" id="JBHTLP010000022">
    <property type="protein sequence ID" value="MFD1144608.1"/>
    <property type="molecule type" value="Genomic_DNA"/>
</dbReference>
<dbReference type="SUPFAM" id="SSF51206">
    <property type="entry name" value="cAMP-binding domain-like"/>
    <property type="match status" value="1"/>
</dbReference>
<comment type="caution">
    <text evidence="1">The sequence shown here is derived from an EMBL/GenBank/DDBJ whole genome shotgun (WGS) entry which is preliminary data.</text>
</comment>
<protein>
    <submittedName>
        <fullName evidence="1">Crp/Fnr family transcriptional regulator</fullName>
    </submittedName>
</protein>
<dbReference type="CDD" id="cd00038">
    <property type="entry name" value="CAP_ED"/>
    <property type="match status" value="1"/>
</dbReference>
<evidence type="ECO:0000313" key="2">
    <source>
        <dbReference type="Proteomes" id="UP001597116"/>
    </source>
</evidence>
<sequence>MNIIERISEQLSLSPGFTADFLSRAETIYLPKQGYFVKQGQVCNYIGLVQEGSLFSSTPTETGDDSVDDFFLTDSFVASYRSFLTRCPSPGSIQAHSSSTLYAISYQTFCATGQSLDWVKFFKYISEVLFIRKCQKTTSLMTDTAAQRYAKLVAAHPRIEQQFPQYLIASFLNVRPETLSRLKSLDLHQGKAPA</sequence>
<dbReference type="Proteomes" id="UP001597116">
    <property type="component" value="Unassembled WGS sequence"/>
</dbReference>
<organism evidence="1 2">
    <name type="scientific">Larkinella insperata</name>
    <dbReference type="NCBI Taxonomy" id="332158"/>
    <lineage>
        <taxon>Bacteria</taxon>
        <taxon>Pseudomonadati</taxon>
        <taxon>Bacteroidota</taxon>
        <taxon>Cytophagia</taxon>
        <taxon>Cytophagales</taxon>
        <taxon>Spirosomataceae</taxon>
        <taxon>Larkinella</taxon>
    </lineage>
</organism>